<feature type="domain" description="Cell morphogenesis protein C-terminal" evidence="1">
    <location>
        <begin position="206"/>
        <end position="400"/>
    </location>
</feature>
<dbReference type="Pfam" id="PF14225">
    <property type="entry name" value="MOR2-PAG1_C"/>
    <property type="match status" value="1"/>
</dbReference>
<reference evidence="2 3" key="2">
    <citation type="submission" date="2018-11" db="EMBL/GenBank/DDBJ databases">
        <authorList>
            <consortium name="Pathogen Informatics"/>
        </authorList>
    </citation>
    <scope>NUCLEOTIDE SEQUENCE [LARGE SCALE GENOMIC DNA]</scope>
</reference>
<dbReference type="PANTHER" id="PTHR12295">
    <property type="entry name" value="FURRY-RELATED"/>
    <property type="match status" value="1"/>
</dbReference>
<dbReference type="STRING" id="42155.A0A0R3R242"/>
<dbReference type="InterPro" id="IPR039867">
    <property type="entry name" value="Furry/Tao3/Mor2"/>
</dbReference>
<dbReference type="GO" id="GO:0000902">
    <property type="term" value="P:cell morphogenesis"/>
    <property type="evidence" value="ECO:0007669"/>
    <property type="project" value="InterPro"/>
</dbReference>
<proteinExistence type="predicted"/>
<dbReference type="Proteomes" id="UP000280834">
    <property type="component" value="Unassembled WGS sequence"/>
</dbReference>
<dbReference type="GO" id="GO:0031175">
    <property type="term" value="P:neuron projection development"/>
    <property type="evidence" value="ECO:0007669"/>
    <property type="project" value="TreeGrafter"/>
</dbReference>
<evidence type="ECO:0000259" key="1">
    <source>
        <dbReference type="Pfam" id="PF14225"/>
    </source>
</evidence>
<organism evidence="4">
    <name type="scientific">Brugia timori</name>
    <dbReference type="NCBI Taxonomy" id="42155"/>
    <lineage>
        <taxon>Eukaryota</taxon>
        <taxon>Metazoa</taxon>
        <taxon>Ecdysozoa</taxon>
        <taxon>Nematoda</taxon>
        <taxon>Chromadorea</taxon>
        <taxon>Rhabditida</taxon>
        <taxon>Spirurina</taxon>
        <taxon>Spiruromorpha</taxon>
        <taxon>Filarioidea</taxon>
        <taxon>Onchocercidae</taxon>
        <taxon>Brugia</taxon>
    </lineage>
</organism>
<dbReference type="InterPro" id="IPR025481">
    <property type="entry name" value="Cell_Morphogen_C"/>
</dbReference>
<evidence type="ECO:0000313" key="4">
    <source>
        <dbReference type="WBParaSite" id="BTMF_0001408201-mRNA-1"/>
    </source>
</evidence>
<dbReference type="EMBL" id="UZAG01018861">
    <property type="protein sequence ID" value="VDO41347.1"/>
    <property type="molecule type" value="Genomic_DNA"/>
</dbReference>
<evidence type="ECO:0000313" key="3">
    <source>
        <dbReference type="Proteomes" id="UP000280834"/>
    </source>
</evidence>
<dbReference type="GO" id="GO:0005938">
    <property type="term" value="C:cell cortex"/>
    <property type="evidence" value="ECO:0007669"/>
    <property type="project" value="TreeGrafter"/>
</dbReference>
<dbReference type="PANTHER" id="PTHR12295:SF30">
    <property type="entry name" value="PROTEIN FURRY"/>
    <property type="match status" value="1"/>
</dbReference>
<dbReference type="GO" id="GO:0030427">
    <property type="term" value="C:site of polarized growth"/>
    <property type="evidence" value="ECO:0007669"/>
    <property type="project" value="TreeGrafter"/>
</dbReference>
<name>A0A0R3R242_9BILA</name>
<gene>
    <name evidence="2" type="ORF">BTMF_LOCUS12076</name>
</gene>
<sequence length="410" mass="45902">MDKPLWANEDVTPRQWRIESAAQLECMVRHLAELLIEAIPNLALRWSQLSMGMALSTSNRHIAGRCFQINSALCQSLSSWIPNILSRLAETIGEPHEETQSYITDIMLCLQIAVSHLVLIPHAPNIVQCPTHTRSTSYTPAVLHQISNAALSTVLSPTRERKDMRHSVLVTNEREVPTGLSRSKSATALKTMDVGAGEENFSTLCQLFLIAVAMLESNFDNEYLLALHLLDKVFDTAASDKALCLQRLSKTVSQLDWKNYSGIAGLIVKGATIQSGYELSLSLLLKCLEVIDEPAMGPCSLLPLLITSSMPLLLLNFETPTPLCLLITRKLTEFLSERITETEEQSVDNPLSHLSSMMYKYSERCFPRDRFQWAKCVFKYMYDGLTPDHTQLFVLLAEIIDIVSFIVPFG</sequence>
<dbReference type="WBParaSite" id="BTMF_0001408201-mRNA-1">
    <property type="protein sequence ID" value="BTMF_0001408201-mRNA-1"/>
    <property type="gene ID" value="BTMF_0001408201"/>
</dbReference>
<reference evidence="4" key="1">
    <citation type="submission" date="2017-02" db="UniProtKB">
        <authorList>
            <consortium name="WormBaseParasite"/>
        </authorList>
    </citation>
    <scope>IDENTIFICATION</scope>
</reference>
<dbReference type="AlphaFoldDB" id="A0A0R3R242"/>
<keyword evidence="3" id="KW-1185">Reference proteome</keyword>
<evidence type="ECO:0000313" key="2">
    <source>
        <dbReference type="EMBL" id="VDO41347.1"/>
    </source>
</evidence>
<protein>
    <submittedName>
        <fullName evidence="4">MOR2-PAG1_C domain-containing protein</fullName>
    </submittedName>
</protein>
<accession>A0A0R3R242</accession>